<protein>
    <submittedName>
        <fullName evidence="1">Uncharacterized protein</fullName>
    </submittedName>
</protein>
<proteinExistence type="predicted"/>
<reference evidence="1" key="1">
    <citation type="journal article" date="2022" name="Microorganisms">
        <title>Two New Species of Filamentous Sulfur Bacteria of the Genus Thiothrix, Thiothrix winogradskyi sp. nov. and 'Candidatus Thiothrix sulfatifontis' sp. nov.</title>
        <authorList>
            <person name="Ravin N.V."/>
            <person name="Rossetti S."/>
            <person name="Beletsky A.V."/>
            <person name="Kadnikov V.V."/>
            <person name="Rudenko T.S."/>
            <person name="Smolyakov D.D."/>
            <person name="Moskvitina M.I."/>
            <person name="Gureeva M.V."/>
            <person name="Mardanov A.V."/>
            <person name="Grabovich M.Y."/>
        </authorList>
    </citation>
    <scope>NUCLEOTIDE SEQUENCE</scope>
    <source>
        <strain evidence="1">CT3</strain>
    </source>
</reference>
<organism evidence="1 2">
    <name type="scientific">Thiothrix winogradskyi</name>
    <dbReference type="NCBI Taxonomy" id="96472"/>
    <lineage>
        <taxon>Bacteria</taxon>
        <taxon>Pseudomonadati</taxon>
        <taxon>Pseudomonadota</taxon>
        <taxon>Gammaproteobacteria</taxon>
        <taxon>Thiotrichales</taxon>
        <taxon>Thiotrichaceae</taxon>
        <taxon>Thiothrix</taxon>
    </lineage>
</organism>
<dbReference type="EMBL" id="CP091244">
    <property type="protein sequence ID" value="UJS23898.1"/>
    <property type="molecule type" value="Genomic_DNA"/>
</dbReference>
<sequence>MTATFQQQWQRTFASMQRLRPTIEARAHNANGVYGVNLAHQWRLALTNLLSL</sequence>
<gene>
    <name evidence="1" type="ORF">L2Y54_18450</name>
</gene>
<dbReference type="Proteomes" id="UP001054801">
    <property type="component" value="Chromosome"/>
</dbReference>
<evidence type="ECO:0000313" key="1">
    <source>
        <dbReference type="EMBL" id="UJS23898.1"/>
    </source>
</evidence>
<accession>A0ABY3SXM5</accession>
<name>A0ABY3SXM5_9GAMM</name>
<keyword evidence="2" id="KW-1185">Reference proteome</keyword>
<evidence type="ECO:0000313" key="2">
    <source>
        <dbReference type="Proteomes" id="UP001054801"/>
    </source>
</evidence>
<dbReference type="RefSeq" id="WP_236498124.1">
    <property type="nucleotide sequence ID" value="NZ_CP091244.1"/>
</dbReference>